<sequence>MSGSYDHAMQAASFGSSNIDPAAWEDKKNPGESRILAQLNNIELAVNLAKRGNLPGTENLGSLACETFSHF</sequence>
<comment type="caution">
    <text evidence="1">The sequence shown here is derived from an EMBL/GenBank/DDBJ whole genome shotgun (WGS) entry which is preliminary data.</text>
</comment>
<dbReference type="EMBL" id="AYRZ02000004">
    <property type="protein sequence ID" value="PHT83260.1"/>
    <property type="molecule type" value="Genomic_DNA"/>
</dbReference>
<evidence type="ECO:0000313" key="1">
    <source>
        <dbReference type="EMBL" id="PHT83260.1"/>
    </source>
</evidence>
<dbReference type="AlphaFoldDB" id="A0A2G2ZMP1"/>
<evidence type="ECO:0000313" key="2">
    <source>
        <dbReference type="Proteomes" id="UP000222542"/>
    </source>
</evidence>
<keyword evidence="2" id="KW-1185">Reference proteome</keyword>
<protein>
    <submittedName>
        <fullName evidence="1">Uncharacterized protein</fullName>
    </submittedName>
</protein>
<reference evidence="1 2" key="2">
    <citation type="journal article" date="2017" name="Genome Biol.">
        <title>New reference genome sequences of hot pepper reveal the massive evolution of plant disease-resistance genes by retroduplication.</title>
        <authorList>
            <person name="Kim S."/>
            <person name="Park J."/>
            <person name="Yeom S.I."/>
            <person name="Kim Y.M."/>
            <person name="Seo E."/>
            <person name="Kim K.T."/>
            <person name="Kim M.S."/>
            <person name="Lee J.M."/>
            <person name="Cheong K."/>
            <person name="Shin H.S."/>
            <person name="Kim S.B."/>
            <person name="Han K."/>
            <person name="Lee J."/>
            <person name="Park M."/>
            <person name="Lee H.A."/>
            <person name="Lee H.Y."/>
            <person name="Lee Y."/>
            <person name="Oh S."/>
            <person name="Lee J.H."/>
            <person name="Choi E."/>
            <person name="Choi E."/>
            <person name="Lee S.E."/>
            <person name="Jeon J."/>
            <person name="Kim H."/>
            <person name="Choi G."/>
            <person name="Song H."/>
            <person name="Lee J."/>
            <person name="Lee S.C."/>
            <person name="Kwon J.K."/>
            <person name="Lee H.Y."/>
            <person name="Koo N."/>
            <person name="Hong Y."/>
            <person name="Kim R.W."/>
            <person name="Kang W.H."/>
            <person name="Huh J.H."/>
            <person name="Kang B.C."/>
            <person name="Yang T.J."/>
            <person name="Lee Y.H."/>
            <person name="Bennetzen J.L."/>
            <person name="Choi D."/>
        </authorList>
    </citation>
    <scope>NUCLEOTIDE SEQUENCE [LARGE SCALE GENOMIC DNA]</scope>
    <source>
        <strain evidence="2">cv. CM334</strain>
    </source>
</reference>
<gene>
    <name evidence="1" type="ORF">T459_11703</name>
</gene>
<dbReference type="Proteomes" id="UP000222542">
    <property type="component" value="Unassembled WGS sequence"/>
</dbReference>
<accession>A0A2G2ZMP1</accession>
<organism evidence="1 2">
    <name type="scientific">Capsicum annuum</name>
    <name type="common">Capsicum pepper</name>
    <dbReference type="NCBI Taxonomy" id="4072"/>
    <lineage>
        <taxon>Eukaryota</taxon>
        <taxon>Viridiplantae</taxon>
        <taxon>Streptophyta</taxon>
        <taxon>Embryophyta</taxon>
        <taxon>Tracheophyta</taxon>
        <taxon>Spermatophyta</taxon>
        <taxon>Magnoliopsida</taxon>
        <taxon>eudicotyledons</taxon>
        <taxon>Gunneridae</taxon>
        <taxon>Pentapetalae</taxon>
        <taxon>asterids</taxon>
        <taxon>lamiids</taxon>
        <taxon>Solanales</taxon>
        <taxon>Solanaceae</taxon>
        <taxon>Solanoideae</taxon>
        <taxon>Capsiceae</taxon>
        <taxon>Capsicum</taxon>
    </lineage>
</organism>
<name>A0A2G2ZMP1_CAPAN</name>
<reference evidence="1 2" key="1">
    <citation type="journal article" date="2014" name="Nat. Genet.">
        <title>Genome sequence of the hot pepper provides insights into the evolution of pungency in Capsicum species.</title>
        <authorList>
            <person name="Kim S."/>
            <person name="Park M."/>
            <person name="Yeom S.I."/>
            <person name="Kim Y.M."/>
            <person name="Lee J.M."/>
            <person name="Lee H.A."/>
            <person name="Seo E."/>
            <person name="Choi J."/>
            <person name="Cheong K."/>
            <person name="Kim K.T."/>
            <person name="Jung K."/>
            <person name="Lee G.W."/>
            <person name="Oh S.K."/>
            <person name="Bae C."/>
            <person name="Kim S.B."/>
            <person name="Lee H.Y."/>
            <person name="Kim S.Y."/>
            <person name="Kim M.S."/>
            <person name="Kang B.C."/>
            <person name="Jo Y.D."/>
            <person name="Yang H.B."/>
            <person name="Jeong H.J."/>
            <person name="Kang W.H."/>
            <person name="Kwon J.K."/>
            <person name="Shin C."/>
            <person name="Lim J.Y."/>
            <person name="Park J.H."/>
            <person name="Huh J.H."/>
            <person name="Kim J.S."/>
            <person name="Kim B.D."/>
            <person name="Cohen O."/>
            <person name="Paran I."/>
            <person name="Suh M.C."/>
            <person name="Lee S.B."/>
            <person name="Kim Y.K."/>
            <person name="Shin Y."/>
            <person name="Noh S.J."/>
            <person name="Park J."/>
            <person name="Seo Y.S."/>
            <person name="Kwon S.Y."/>
            <person name="Kim H.A."/>
            <person name="Park J.M."/>
            <person name="Kim H.J."/>
            <person name="Choi S.B."/>
            <person name="Bosland P.W."/>
            <person name="Reeves G."/>
            <person name="Jo S.H."/>
            <person name="Lee B.W."/>
            <person name="Cho H.T."/>
            <person name="Choi H.S."/>
            <person name="Lee M.S."/>
            <person name="Yu Y."/>
            <person name="Do Choi Y."/>
            <person name="Park B.S."/>
            <person name="van Deynze A."/>
            <person name="Ashrafi H."/>
            <person name="Hill T."/>
            <person name="Kim W.T."/>
            <person name="Pai H.S."/>
            <person name="Ahn H.K."/>
            <person name="Yeam I."/>
            <person name="Giovannoni J.J."/>
            <person name="Rose J.K."/>
            <person name="Sorensen I."/>
            <person name="Lee S.J."/>
            <person name="Kim R.W."/>
            <person name="Choi I.Y."/>
            <person name="Choi B.S."/>
            <person name="Lim J.S."/>
            <person name="Lee Y.H."/>
            <person name="Choi D."/>
        </authorList>
    </citation>
    <scope>NUCLEOTIDE SEQUENCE [LARGE SCALE GENOMIC DNA]</scope>
    <source>
        <strain evidence="2">cv. CM334</strain>
    </source>
</reference>
<dbReference type="Gramene" id="PHT83260">
    <property type="protein sequence ID" value="PHT83260"/>
    <property type="gene ID" value="T459_11703"/>
</dbReference>
<proteinExistence type="predicted"/>